<evidence type="ECO:0000256" key="6">
    <source>
        <dbReference type="PROSITE-ProRule" id="PRU10141"/>
    </source>
</evidence>
<dbReference type="PROSITE" id="PS50082">
    <property type="entry name" value="WD_REPEATS_2"/>
    <property type="match status" value="3"/>
</dbReference>
<dbReference type="PROSITE" id="PS00107">
    <property type="entry name" value="PROTEIN_KINASE_ATP"/>
    <property type="match status" value="1"/>
</dbReference>
<protein>
    <submittedName>
        <fullName evidence="10">Protein kinase</fullName>
    </submittedName>
</protein>
<proteinExistence type="predicted"/>
<keyword evidence="11" id="KW-1185">Reference proteome</keyword>
<dbReference type="CDD" id="cd00200">
    <property type="entry name" value="WD40"/>
    <property type="match status" value="1"/>
</dbReference>
<dbReference type="PANTHER" id="PTHR43289">
    <property type="entry name" value="MITOGEN-ACTIVATED PROTEIN KINASE KINASE KINASE 20-RELATED"/>
    <property type="match status" value="1"/>
</dbReference>
<feature type="transmembrane region" description="Helical" evidence="8">
    <location>
        <begin position="383"/>
        <end position="402"/>
    </location>
</feature>
<evidence type="ECO:0000313" key="10">
    <source>
        <dbReference type="EMBL" id="GHB11377.1"/>
    </source>
</evidence>
<dbReference type="SMART" id="SM00220">
    <property type="entry name" value="S_TKc"/>
    <property type="match status" value="1"/>
</dbReference>
<evidence type="ECO:0000256" key="1">
    <source>
        <dbReference type="ARBA" id="ARBA00022679"/>
    </source>
</evidence>
<dbReference type="InterPro" id="IPR000719">
    <property type="entry name" value="Prot_kinase_dom"/>
</dbReference>
<evidence type="ECO:0000256" key="3">
    <source>
        <dbReference type="ARBA" id="ARBA00022777"/>
    </source>
</evidence>
<dbReference type="GO" id="GO:0004674">
    <property type="term" value="F:protein serine/threonine kinase activity"/>
    <property type="evidence" value="ECO:0007669"/>
    <property type="project" value="TreeGrafter"/>
</dbReference>
<dbReference type="InterPro" id="IPR008271">
    <property type="entry name" value="Ser/Thr_kinase_AS"/>
</dbReference>
<feature type="repeat" description="WD" evidence="5">
    <location>
        <begin position="585"/>
        <end position="617"/>
    </location>
</feature>
<dbReference type="Pfam" id="PF00400">
    <property type="entry name" value="WD40"/>
    <property type="match status" value="3"/>
</dbReference>
<dbReference type="EMBL" id="BMUL01000030">
    <property type="protein sequence ID" value="GHB11377.1"/>
    <property type="molecule type" value="Genomic_DNA"/>
</dbReference>
<dbReference type="SMART" id="SM00320">
    <property type="entry name" value="WD40"/>
    <property type="match status" value="6"/>
</dbReference>
<dbReference type="PANTHER" id="PTHR43289:SF34">
    <property type="entry name" value="SERINE_THREONINE-PROTEIN KINASE YBDM-RELATED"/>
    <property type="match status" value="1"/>
</dbReference>
<feature type="compositionally biased region" description="Low complexity" evidence="7">
    <location>
        <begin position="285"/>
        <end position="312"/>
    </location>
</feature>
<dbReference type="Proteomes" id="UP000644020">
    <property type="component" value="Unassembled WGS sequence"/>
</dbReference>
<dbReference type="SUPFAM" id="SSF56112">
    <property type="entry name" value="Protein kinase-like (PK-like)"/>
    <property type="match status" value="1"/>
</dbReference>
<dbReference type="InterPro" id="IPR011009">
    <property type="entry name" value="Kinase-like_dom_sf"/>
</dbReference>
<evidence type="ECO:0000256" key="5">
    <source>
        <dbReference type="PROSITE-ProRule" id="PRU00221"/>
    </source>
</evidence>
<keyword evidence="8" id="KW-1133">Transmembrane helix</keyword>
<keyword evidence="8" id="KW-0472">Membrane</keyword>
<keyword evidence="5" id="KW-0853">WD repeat</keyword>
<dbReference type="Gene3D" id="3.30.200.20">
    <property type="entry name" value="Phosphorylase Kinase, domain 1"/>
    <property type="match status" value="1"/>
</dbReference>
<feature type="repeat" description="WD" evidence="5">
    <location>
        <begin position="400"/>
        <end position="431"/>
    </location>
</feature>
<reference evidence="10" key="2">
    <citation type="submission" date="2020-09" db="EMBL/GenBank/DDBJ databases">
        <authorList>
            <person name="Sun Q."/>
            <person name="Ohkuma M."/>
        </authorList>
    </citation>
    <scope>NUCLEOTIDE SEQUENCE</scope>
    <source>
        <strain evidence="10">JCM 4518</strain>
    </source>
</reference>
<feature type="domain" description="Protein kinase" evidence="9">
    <location>
        <begin position="18"/>
        <end position="282"/>
    </location>
</feature>
<dbReference type="Gene3D" id="2.130.10.10">
    <property type="entry name" value="YVTN repeat-like/Quinoprotein amine dehydrogenase"/>
    <property type="match status" value="2"/>
</dbReference>
<dbReference type="InterPro" id="IPR001680">
    <property type="entry name" value="WD40_rpt"/>
</dbReference>
<keyword evidence="1" id="KW-0808">Transferase</keyword>
<evidence type="ECO:0000256" key="2">
    <source>
        <dbReference type="ARBA" id="ARBA00022741"/>
    </source>
</evidence>
<feature type="transmembrane region" description="Helical" evidence="8">
    <location>
        <begin position="348"/>
        <end position="371"/>
    </location>
</feature>
<keyword evidence="4 6" id="KW-0067">ATP-binding</keyword>
<dbReference type="PROSITE" id="PS50294">
    <property type="entry name" value="WD_REPEATS_REGION"/>
    <property type="match status" value="1"/>
</dbReference>
<feature type="region of interest" description="Disordered" evidence="7">
    <location>
        <begin position="683"/>
        <end position="742"/>
    </location>
</feature>
<feature type="repeat" description="WD" evidence="5">
    <location>
        <begin position="437"/>
        <end position="478"/>
    </location>
</feature>
<keyword evidence="3 10" id="KW-0418">Kinase</keyword>
<evidence type="ECO:0000256" key="7">
    <source>
        <dbReference type="SAM" id="MobiDB-lite"/>
    </source>
</evidence>
<evidence type="ECO:0000256" key="4">
    <source>
        <dbReference type="ARBA" id="ARBA00022840"/>
    </source>
</evidence>
<evidence type="ECO:0000256" key="8">
    <source>
        <dbReference type="SAM" id="Phobius"/>
    </source>
</evidence>
<dbReference type="CDD" id="cd14014">
    <property type="entry name" value="STKc_PknB_like"/>
    <property type="match status" value="1"/>
</dbReference>
<dbReference type="PROSITE" id="PS00108">
    <property type="entry name" value="PROTEIN_KINASE_ST"/>
    <property type="match status" value="1"/>
</dbReference>
<dbReference type="SUPFAM" id="SSF82171">
    <property type="entry name" value="DPP6 N-terminal domain-like"/>
    <property type="match status" value="1"/>
</dbReference>
<evidence type="ECO:0000259" key="9">
    <source>
        <dbReference type="PROSITE" id="PS50011"/>
    </source>
</evidence>
<organism evidence="10 11">
    <name type="scientific">Streptomyces termitum</name>
    <dbReference type="NCBI Taxonomy" id="67368"/>
    <lineage>
        <taxon>Bacteria</taxon>
        <taxon>Bacillati</taxon>
        <taxon>Actinomycetota</taxon>
        <taxon>Actinomycetes</taxon>
        <taxon>Kitasatosporales</taxon>
        <taxon>Streptomycetaceae</taxon>
        <taxon>Streptomyces</taxon>
    </lineage>
</organism>
<evidence type="ECO:0000313" key="11">
    <source>
        <dbReference type="Proteomes" id="UP000644020"/>
    </source>
</evidence>
<comment type="caution">
    <text evidence="10">The sequence shown here is derived from an EMBL/GenBank/DDBJ whole genome shotgun (WGS) entry which is preliminary data.</text>
</comment>
<reference evidence="10" key="1">
    <citation type="journal article" date="2014" name="Int. J. Syst. Evol. Microbiol.">
        <title>Complete genome sequence of Corynebacterium casei LMG S-19264T (=DSM 44701T), isolated from a smear-ripened cheese.</title>
        <authorList>
            <consortium name="US DOE Joint Genome Institute (JGI-PGF)"/>
            <person name="Walter F."/>
            <person name="Albersmeier A."/>
            <person name="Kalinowski J."/>
            <person name="Ruckert C."/>
        </authorList>
    </citation>
    <scope>NUCLEOTIDE SEQUENCE</scope>
    <source>
        <strain evidence="10">JCM 4518</strain>
    </source>
</reference>
<sequence>MTGVVGRAGGTPAEIGPYRLEGLLGEGGMGRVYLGRTPAGSAVAVKVVHRAYAADPEFRRRFALEVAAARRVQGLYTVPVVAADLDADEPWLATAYAPGPSLQQAVGERGPLPADEVLALTARVAEALETIHAAGVVHRDLKPSNIVLTADGPKVIDFGIARAADVTAVTATGMRAGTPAYMAPEYIRGQEVTEAGDVFALGLVAHFAASGRLAFGGGSGHGVAYRILEAEPDLDGCPEPVRRVVARCLEKDPARRPTPAEVVRLCGGAETGNTGDGRTPTVLSAPPATGPDAPTAPAQTRTPAPDAAAPAQSRTPAPHAAPAPVRTPAPDATGTAADTVPPPVPPSVALLGAVGAVGVVVLVAVLVAVLLPSSEKPPKSRRPYPVVAATAIFAQGTSGIAFSRDGRTLATGGEGGKVRLWDVATRRTRATLIEKNWAGEPMRVLNVTFSADGKTLATRTYNHLVGVWDVAGRRQIRRIEQHAYTIALSPDGKRIALASTTGANLWDVGSRGEKPRAHFGQEVRAMDLAFSPDGRTLATVGDPSDFRSYPDNEPAKLWDLTRIDPEPYGQGDARRTLALEEVTYAVAFSPDGKTLATGGPGGDVRLWDVATGRLKTTIADRLLRVGDLAFSPDGRSLAVTADGGVLLWNLADRKPSALLADDSTGYGDEDIKELAFSPDGRFLAGTTLGGVDEPDEDSDSPDQYGPSRDAEANSGVRLWEIPKGENPPGRKPAGESPQGSAP</sequence>
<dbReference type="InterPro" id="IPR015943">
    <property type="entry name" value="WD40/YVTN_repeat-like_dom_sf"/>
</dbReference>
<name>A0A918T855_9ACTN</name>
<feature type="region of interest" description="Disordered" evidence="7">
    <location>
        <begin position="253"/>
        <end position="340"/>
    </location>
</feature>
<keyword evidence="2 6" id="KW-0547">Nucleotide-binding</keyword>
<dbReference type="InterPro" id="IPR017441">
    <property type="entry name" value="Protein_kinase_ATP_BS"/>
</dbReference>
<dbReference type="GO" id="GO:0005524">
    <property type="term" value="F:ATP binding"/>
    <property type="evidence" value="ECO:0007669"/>
    <property type="project" value="UniProtKB-UniRule"/>
</dbReference>
<feature type="compositionally biased region" description="Low complexity" evidence="7">
    <location>
        <begin position="328"/>
        <end position="339"/>
    </location>
</feature>
<dbReference type="RefSeq" id="WP_189983621.1">
    <property type="nucleotide sequence ID" value="NZ_BMUL01000030.1"/>
</dbReference>
<accession>A0A918T855</accession>
<dbReference type="AlphaFoldDB" id="A0A918T855"/>
<feature type="binding site" evidence="6">
    <location>
        <position position="46"/>
    </location>
    <ligand>
        <name>ATP</name>
        <dbReference type="ChEBI" id="CHEBI:30616"/>
    </ligand>
</feature>
<dbReference type="Gene3D" id="1.10.510.10">
    <property type="entry name" value="Transferase(Phosphotransferase) domain 1"/>
    <property type="match status" value="1"/>
</dbReference>
<dbReference type="PROSITE" id="PS50011">
    <property type="entry name" value="PROTEIN_KINASE_DOM"/>
    <property type="match status" value="1"/>
</dbReference>
<gene>
    <name evidence="10" type="ORF">GCM10010305_62590</name>
</gene>
<keyword evidence="8" id="KW-0812">Transmembrane</keyword>
<dbReference type="Pfam" id="PF00069">
    <property type="entry name" value="Pkinase"/>
    <property type="match status" value="1"/>
</dbReference>